<dbReference type="InterPro" id="IPR025671">
    <property type="entry name" value="HXXEE"/>
</dbReference>
<gene>
    <name evidence="2" type="ORF">FD31_GL000144</name>
</gene>
<organism evidence="2 3">
    <name type="scientific">Companilactobacillus nantensis DSM 16982</name>
    <dbReference type="NCBI Taxonomy" id="1423774"/>
    <lineage>
        <taxon>Bacteria</taxon>
        <taxon>Bacillati</taxon>
        <taxon>Bacillota</taxon>
        <taxon>Bacilli</taxon>
        <taxon>Lactobacillales</taxon>
        <taxon>Lactobacillaceae</taxon>
        <taxon>Companilactobacillus</taxon>
    </lineage>
</organism>
<feature type="transmembrane region" description="Helical" evidence="1">
    <location>
        <begin position="164"/>
        <end position="185"/>
    </location>
</feature>
<keyword evidence="3" id="KW-1185">Reference proteome</keyword>
<dbReference type="STRING" id="1423774.FD31_GL000144"/>
<evidence type="ECO:0000256" key="1">
    <source>
        <dbReference type="SAM" id="Phobius"/>
    </source>
</evidence>
<keyword evidence="1" id="KW-0472">Membrane</keyword>
<evidence type="ECO:0000313" key="2">
    <source>
        <dbReference type="EMBL" id="KRM18662.1"/>
    </source>
</evidence>
<protein>
    <recommendedName>
        <fullName evidence="4">HXXEE domain-containing protein</fullName>
    </recommendedName>
</protein>
<feature type="transmembrane region" description="Helical" evidence="1">
    <location>
        <begin position="91"/>
        <end position="119"/>
    </location>
</feature>
<name>A0A0R1WU53_9LACO</name>
<evidence type="ECO:0000313" key="3">
    <source>
        <dbReference type="Proteomes" id="UP000051302"/>
    </source>
</evidence>
<dbReference type="RefSeq" id="WP_057890837.1">
    <property type="nucleotide sequence ID" value="NZ_AZFV01000001.1"/>
</dbReference>
<keyword evidence="1" id="KW-1133">Transmembrane helix</keyword>
<dbReference type="AlphaFoldDB" id="A0A0R1WU53"/>
<sequence>MMIFRNYWFRIGGILLALITLDLIFRQPQLTKVQCLLIFNFMALLAHQLEEYQLPGGAPLVINRVIYDEHELTDRYPGNMQSIMIVNTSAWIIYVLAIAFPGVYWLGLGVILFSLFQVLGHVFQMNLKLHTWYNPGMATTICLFIPIGVNYIRFVMKNNLVTGWNWATAVIVLMACILLTIVLPVQALKNKQTSYRIPNWQIKRFHEVCRFAHVGRLK</sequence>
<evidence type="ECO:0008006" key="4">
    <source>
        <dbReference type="Google" id="ProtNLM"/>
    </source>
</evidence>
<reference evidence="2 3" key="1">
    <citation type="journal article" date="2015" name="Genome Announc.">
        <title>Expanding the biotechnology potential of lactobacilli through comparative genomics of 213 strains and associated genera.</title>
        <authorList>
            <person name="Sun Z."/>
            <person name="Harris H.M."/>
            <person name="McCann A."/>
            <person name="Guo C."/>
            <person name="Argimon S."/>
            <person name="Zhang W."/>
            <person name="Yang X."/>
            <person name="Jeffery I.B."/>
            <person name="Cooney J.C."/>
            <person name="Kagawa T.F."/>
            <person name="Liu W."/>
            <person name="Song Y."/>
            <person name="Salvetti E."/>
            <person name="Wrobel A."/>
            <person name="Rasinkangas P."/>
            <person name="Parkhill J."/>
            <person name="Rea M.C."/>
            <person name="O'Sullivan O."/>
            <person name="Ritari J."/>
            <person name="Douillard F.P."/>
            <person name="Paul Ross R."/>
            <person name="Yang R."/>
            <person name="Briner A.E."/>
            <person name="Felis G.E."/>
            <person name="de Vos W.M."/>
            <person name="Barrangou R."/>
            <person name="Klaenhammer T.R."/>
            <person name="Caufield P.W."/>
            <person name="Cui Y."/>
            <person name="Zhang H."/>
            <person name="O'Toole P.W."/>
        </authorList>
    </citation>
    <scope>NUCLEOTIDE SEQUENCE [LARGE SCALE GENOMIC DNA]</scope>
    <source>
        <strain evidence="2 3">DSM 16982</strain>
    </source>
</reference>
<keyword evidence="1" id="KW-0812">Transmembrane</keyword>
<accession>A0A0R1WU53</accession>
<dbReference type="Proteomes" id="UP000051302">
    <property type="component" value="Unassembled WGS sequence"/>
</dbReference>
<comment type="caution">
    <text evidence="2">The sequence shown here is derived from an EMBL/GenBank/DDBJ whole genome shotgun (WGS) entry which is preliminary data.</text>
</comment>
<feature type="transmembrane region" description="Helical" evidence="1">
    <location>
        <begin position="131"/>
        <end position="152"/>
    </location>
</feature>
<dbReference type="EMBL" id="AZFV01000001">
    <property type="protein sequence ID" value="KRM18662.1"/>
    <property type="molecule type" value="Genomic_DNA"/>
</dbReference>
<proteinExistence type="predicted"/>
<dbReference type="Pfam" id="PF13787">
    <property type="entry name" value="HXXEE"/>
    <property type="match status" value="1"/>
</dbReference>
<dbReference type="PATRIC" id="fig|1423774.3.peg.147"/>